<evidence type="ECO:0000313" key="3">
    <source>
        <dbReference type="Proteomes" id="UP000626786"/>
    </source>
</evidence>
<evidence type="ECO:0000313" key="2">
    <source>
        <dbReference type="EMBL" id="MBD7983378.1"/>
    </source>
</evidence>
<dbReference type="Proteomes" id="UP000626786">
    <property type="component" value="Unassembled WGS sequence"/>
</dbReference>
<dbReference type="EMBL" id="JACSQN010000002">
    <property type="protein sequence ID" value="MBD7983378.1"/>
    <property type="molecule type" value="Genomic_DNA"/>
</dbReference>
<sequence length="470" mass="55227">MTFLMPFSYNQSEKKSITEKLEQNSFTYFRLNETEKHKNTKAYGEHIKVEVQELEQYFFPYVEHKLFPASITERGFHRFTKVVNENFQFEIHESIQTFIVRSIDVILAPFGIAFLSLRTELEQDKELSDILEFAQHFRAVESRLDENKGSKVIVSTNSKKLSVHDFIFKHLCPYLKPVILQDKKLKGYFGSLPYIEDERMFVTSFLLTEVDATIEQEHLFRIGNLNGKTPEGQPFISSTNPAYIKQSLSDTLHDRWAPELYMLTTDHAFSTISNRSSDELTIELSHYMGTHYYNLLLHYYYKIMLLRMSFEYSEIEWKKDEYYVKSLIKLITLFSSWYYFLQISTRTEGKELAALFRKSFNLDCLYNEVSGTLQQLYKSQENSRADRVNTLLFILTIFTVISGIYGMNLVISDWEAPSGWKKYTTYTVFEWISLITAVTGIGLSGYLIFNTFGRMFIQKIRSLKRTIDVE</sequence>
<keyword evidence="3" id="KW-1185">Reference proteome</keyword>
<gene>
    <name evidence="2" type="ORF">H9649_02200</name>
</gene>
<feature type="transmembrane region" description="Helical" evidence="1">
    <location>
        <begin position="322"/>
        <end position="341"/>
    </location>
</feature>
<accession>A0ABR8U5R1</accession>
<keyword evidence="1" id="KW-1133">Transmembrane helix</keyword>
<keyword evidence="1" id="KW-0472">Membrane</keyword>
<feature type="transmembrane region" description="Helical" evidence="1">
    <location>
        <begin position="388"/>
        <end position="411"/>
    </location>
</feature>
<organism evidence="2 3">
    <name type="scientific">Sporosarcina quadrami</name>
    <dbReference type="NCBI Taxonomy" id="2762234"/>
    <lineage>
        <taxon>Bacteria</taxon>
        <taxon>Bacillati</taxon>
        <taxon>Bacillota</taxon>
        <taxon>Bacilli</taxon>
        <taxon>Bacillales</taxon>
        <taxon>Caryophanaceae</taxon>
        <taxon>Sporosarcina</taxon>
    </lineage>
</organism>
<keyword evidence="1" id="KW-0812">Transmembrane</keyword>
<evidence type="ECO:0008006" key="4">
    <source>
        <dbReference type="Google" id="ProtNLM"/>
    </source>
</evidence>
<name>A0ABR8U5R1_9BACL</name>
<comment type="caution">
    <text evidence="2">The sequence shown here is derived from an EMBL/GenBank/DDBJ whole genome shotgun (WGS) entry which is preliminary data.</text>
</comment>
<reference evidence="2 3" key="1">
    <citation type="submission" date="2020-08" db="EMBL/GenBank/DDBJ databases">
        <title>A Genomic Blueprint of the Chicken Gut Microbiome.</title>
        <authorList>
            <person name="Gilroy R."/>
            <person name="Ravi A."/>
            <person name="Getino M."/>
            <person name="Pursley I."/>
            <person name="Horton D.L."/>
            <person name="Alikhan N.-F."/>
            <person name="Baker D."/>
            <person name="Gharbi K."/>
            <person name="Hall N."/>
            <person name="Watson M."/>
            <person name="Adriaenssens E.M."/>
            <person name="Foster-Nyarko E."/>
            <person name="Jarju S."/>
            <person name="Secka A."/>
            <person name="Antonio M."/>
            <person name="Oren A."/>
            <person name="Chaudhuri R."/>
            <person name="La Ragione R.M."/>
            <person name="Hildebrand F."/>
            <person name="Pallen M.J."/>
        </authorList>
    </citation>
    <scope>NUCLEOTIDE SEQUENCE [LARGE SCALE GENOMIC DNA]</scope>
    <source>
        <strain evidence="2 3">Sa2YVA2</strain>
    </source>
</reference>
<proteinExistence type="predicted"/>
<protein>
    <recommendedName>
        <fullName evidence="4">Group-specific protein</fullName>
    </recommendedName>
</protein>
<feature type="transmembrane region" description="Helical" evidence="1">
    <location>
        <begin position="431"/>
        <end position="457"/>
    </location>
</feature>
<evidence type="ECO:0000256" key="1">
    <source>
        <dbReference type="SAM" id="Phobius"/>
    </source>
</evidence>